<keyword evidence="3" id="KW-1185">Reference proteome</keyword>
<comment type="caution">
    <text evidence="2">The sequence shown here is derived from an EMBL/GenBank/DDBJ whole genome shotgun (WGS) entry which is preliminary data.</text>
</comment>
<accession>A0ABS8BT06</accession>
<organism evidence="2 3">
    <name type="scientific">Loktanella gaetbuli</name>
    <dbReference type="NCBI Taxonomy" id="2881335"/>
    <lineage>
        <taxon>Bacteria</taxon>
        <taxon>Pseudomonadati</taxon>
        <taxon>Pseudomonadota</taxon>
        <taxon>Alphaproteobacteria</taxon>
        <taxon>Rhodobacterales</taxon>
        <taxon>Roseobacteraceae</taxon>
        <taxon>Loktanella</taxon>
    </lineage>
</organism>
<proteinExistence type="predicted"/>
<dbReference type="Pfam" id="PF13391">
    <property type="entry name" value="HNH_2"/>
    <property type="match status" value="1"/>
</dbReference>
<dbReference type="RefSeq" id="WP_090160761.1">
    <property type="nucleotide sequence ID" value="NZ_JAJATZ010000002.1"/>
</dbReference>
<evidence type="ECO:0000313" key="2">
    <source>
        <dbReference type="EMBL" id="MCB5198879.1"/>
    </source>
</evidence>
<keyword evidence="2" id="KW-0255">Endonuclease</keyword>
<dbReference type="EMBL" id="JAJATZ010000002">
    <property type="protein sequence ID" value="MCB5198879.1"/>
    <property type="molecule type" value="Genomic_DNA"/>
</dbReference>
<protein>
    <submittedName>
        <fullName evidence="2">HNH endonuclease</fullName>
    </submittedName>
</protein>
<name>A0ABS8BT06_9RHOB</name>
<keyword evidence="2" id="KW-0540">Nuclease</keyword>
<dbReference type="GO" id="GO:0004519">
    <property type="term" value="F:endonuclease activity"/>
    <property type="evidence" value="ECO:0007669"/>
    <property type="project" value="UniProtKB-KW"/>
</dbReference>
<keyword evidence="2" id="KW-0378">Hydrolase</keyword>
<dbReference type="InterPro" id="IPR003615">
    <property type="entry name" value="HNH_nuc"/>
</dbReference>
<evidence type="ECO:0000259" key="1">
    <source>
        <dbReference type="Pfam" id="PF13391"/>
    </source>
</evidence>
<reference evidence="2" key="1">
    <citation type="submission" date="2021-10" db="EMBL/GenBank/DDBJ databases">
        <title>Loktanella gaetbuli sp. nov., isolated from a tidal flat.</title>
        <authorList>
            <person name="Park S."/>
            <person name="Yoon J.-H."/>
        </authorList>
    </citation>
    <scope>NUCLEOTIDE SEQUENCE</scope>
    <source>
        <strain evidence="2">TSTF-M6</strain>
    </source>
</reference>
<dbReference type="Proteomes" id="UP001138961">
    <property type="component" value="Unassembled WGS sequence"/>
</dbReference>
<feature type="domain" description="HNH nuclease" evidence="1">
    <location>
        <begin position="23"/>
        <end position="76"/>
    </location>
</feature>
<sequence>MLHPHPLSFGEDYPRVLTAYKRCLVTGLSETALLVASHIKPWRDCRENPDDCLNPDNALLLSPNWDTLFDKGFISFADGGALLISKRLSEASRRSLGIEALNVSLSERQRYYLIHHRSLHGFE</sequence>
<gene>
    <name evidence="2" type="ORF">LGQ03_06475</name>
</gene>
<evidence type="ECO:0000313" key="3">
    <source>
        <dbReference type="Proteomes" id="UP001138961"/>
    </source>
</evidence>